<dbReference type="InParanoid" id="E2A397"/>
<reference evidence="2 3" key="1">
    <citation type="journal article" date="2010" name="Science">
        <title>Genomic comparison of the ants Camponotus floridanus and Harpegnathos saltator.</title>
        <authorList>
            <person name="Bonasio R."/>
            <person name="Zhang G."/>
            <person name="Ye C."/>
            <person name="Mutti N.S."/>
            <person name="Fang X."/>
            <person name="Qin N."/>
            <person name="Donahue G."/>
            <person name="Yang P."/>
            <person name="Li Q."/>
            <person name="Li C."/>
            <person name="Zhang P."/>
            <person name="Huang Z."/>
            <person name="Berger S.L."/>
            <person name="Reinberg D."/>
            <person name="Wang J."/>
            <person name="Liebig J."/>
        </authorList>
    </citation>
    <scope>NUCLEOTIDE SEQUENCE [LARGE SCALE GENOMIC DNA]</scope>
    <source>
        <strain evidence="3">C129</strain>
    </source>
</reference>
<protein>
    <recommendedName>
        <fullName evidence="1">DUF4817 domain-containing protein</fullName>
    </recommendedName>
</protein>
<accession>E2A397</accession>
<feature type="non-terminal residue" evidence="2">
    <location>
        <position position="1"/>
    </location>
</feature>
<dbReference type="Proteomes" id="UP000000311">
    <property type="component" value="Unassembled WGS sequence"/>
</dbReference>
<dbReference type="AlphaFoldDB" id="E2A397"/>
<feature type="domain" description="DUF4817" evidence="1">
    <location>
        <begin position="5"/>
        <end position="48"/>
    </location>
</feature>
<dbReference type="InterPro" id="IPR032135">
    <property type="entry name" value="DUF4817"/>
</dbReference>
<feature type="non-terminal residue" evidence="2">
    <location>
        <position position="48"/>
    </location>
</feature>
<evidence type="ECO:0000313" key="2">
    <source>
        <dbReference type="EMBL" id="EFN72091.1"/>
    </source>
</evidence>
<dbReference type="Pfam" id="PF16087">
    <property type="entry name" value="DUF4817"/>
    <property type="match status" value="1"/>
</dbReference>
<evidence type="ECO:0000313" key="3">
    <source>
        <dbReference type="Proteomes" id="UP000000311"/>
    </source>
</evidence>
<dbReference type="EMBL" id="GL436337">
    <property type="protein sequence ID" value="EFN72091.1"/>
    <property type="molecule type" value="Genomic_DNA"/>
</dbReference>
<proteinExistence type="predicted"/>
<name>E2A397_CAMFO</name>
<gene>
    <name evidence="2" type="ORF">EAG_09942</name>
</gene>
<sequence>YGNQELVDMLLIYGECHKNQRRAAALYAERFPERRHPRHGFFHNLCER</sequence>
<evidence type="ECO:0000259" key="1">
    <source>
        <dbReference type="Pfam" id="PF16087"/>
    </source>
</evidence>
<organism evidence="3">
    <name type="scientific">Camponotus floridanus</name>
    <name type="common">Florida carpenter ant</name>
    <dbReference type="NCBI Taxonomy" id="104421"/>
    <lineage>
        <taxon>Eukaryota</taxon>
        <taxon>Metazoa</taxon>
        <taxon>Ecdysozoa</taxon>
        <taxon>Arthropoda</taxon>
        <taxon>Hexapoda</taxon>
        <taxon>Insecta</taxon>
        <taxon>Pterygota</taxon>
        <taxon>Neoptera</taxon>
        <taxon>Endopterygota</taxon>
        <taxon>Hymenoptera</taxon>
        <taxon>Apocrita</taxon>
        <taxon>Aculeata</taxon>
        <taxon>Formicoidea</taxon>
        <taxon>Formicidae</taxon>
        <taxon>Formicinae</taxon>
        <taxon>Camponotus</taxon>
    </lineage>
</organism>
<keyword evidence="3" id="KW-1185">Reference proteome</keyword>